<dbReference type="GO" id="GO:0046872">
    <property type="term" value="F:metal ion binding"/>
    <property type="evidence" value="ECO:0007669"/>
    <property type="project" value="UniProtKB-KW"/>
</dbReference>
<organism evidence="9 10">
    <name type="scientific">Jeotgalibaca ciconiae</name>
    <dbReference type="NCBI Taxonomy" id="2496265"/>
    <lineage>
        <taxon>Bacteria</taxon>
        <taxon>Bacillati</taxon>
        <taxon>Bacillota</taxon>
        <taxon>Bacilli</taxon>
        <taxon>Lactobacillales</taxon>
        <taxon>Carnobacteriaceae</taxon>
        <taxon>Jeotgalibaca</taxon>
    </lineage>
</organism>
<dbReference type="InterPro" id="IPR015424">
    <property type="entry name" value="PyrdxlP-dep_Trfase"/>
</dbReference>
<evidence type="ECO:0000313" key="10">
    <source>
        <dbReference type="Proteomes" id="UP000273326"/>
    </source>
</evidence>
<evidence type="ECO:0000256" key="3">
    <source>
        <dbReference type="ARBA" id="ARBA00022723"/>
    </source>
</evidence>
<comment type="similarity">
    <text evidence="2">Belongs to the class-V pyridoxal-phosphate-dependent aminotransferase family. NifS/IscS subfamily.</text>
</comment>
<keyword evidence="3" id="KW-0479">Metal-binding</keyword>
<evidence type="ECO:0000256" key="7">
    <source>
        <dbReference type="RuleBase" id="RU004504"/>
    </source>
</evidence>
<feature type="domain" description="Aminotransferase class V" evidence="8">
    <location>
        <begin position="2"/>
        <end position="363"/>
    </location>
</feature>
<dbReference type="Gene3D" id="3.40.640.10">
    <property type="entry name" value="Type I PLP-dependent aspartate aminotransferase-like (Major domain)"/>
    <property type="match status" value="1"/>
</dbReference>
<dbReference type="AlphaFoldDB" id="A0A3S9HCN6"/>
<evidence type="ECO:0000259" key="8">
    <source>
        <dbReference type="Pfam" id="PF00266"/>
    </source>
</evidence>
<dbReference type="PIRSF" id="PIRSF005572">
    <property type="entry name" value="NifS"/>
    <property type="match status" value="1"/>
</dbReference>
<evidence type="ECO:0000256" key="6">
    <source>
        <dbReference type="ARBA" id="ARBA00023014"/>
    </source>
</evidence>
<evidence type="ECO:0000256" key="4">
    <source>
        <dbReference type="ARBA" id="ARBA00022898"/>
    </source>
</evidence>
<dbReference type="Gene3D" id="1.10.260.50">
    <property type="match status" value="1"/>
</dbReference>
<keyword evidence="4" id="KW-0663">Pyridoxal phosphate</keyword>
<dbReference type="InterPro" id="IPR000192">
    <property type="entry name" value="Aminotrans_V_dom"/>
</dbReference>
<proteinExistence type="inferred from homology"/>
<dbReference type="OrthoDB" id="9808002at2"/>
<keyword evidence="10" id="KW-1185">Reference proteome</keyword>
<dbReference type="InterPro" id="IPR016454">
    <property type="entry name" value="Cysteine_dSase"/>
</dbReference>
<sequence>MIYFDNSATTYMYPEALDTYVKVNQSFFGNPSSLHKLGTLADNLLQQSRKQVADLLSVSPKEIFFTSGGTEGDNWVIKGTAMEKRMYGKHLITSSIEHPAVSRSMQQLEKLGFEVTYLPVNKEGLISVTDLKEAIREDTILVSLIAVNNEVGSIQPIKEVGELLKNHPTIHFHVDAVQAVTEFNQILLHPRIDFLVLSAHKFHGPKGVGIVYKKHGKRIAPLLSGGGQESGERSSTENIGGIAATAKALRMTIERKEAARQKELAIRDYIRSFLEQYPNVQLFSHEEGAAHILCFALQGVRGEVMVHAFEQEDIIISTTSACSSKKGEVPATLESMSVPSEWSKCAVRLSFGEENTMEEAKRFTEVFKQLHKKFNIIQK</sequence>
<dbReference type="PANTHER" id="PTHR11601">
    <property type="entry name" value="CYSTEINE DESULFURYLASE FAMILY MEMBER"/>
    <property type="match status" value="1"/>
</dbReference>
<dbReference type="KEGG" id="jeh:EJN90_10945"/>
<evidence type="ECO:0000256" key="2">
    <source>
        <dbReference type="ARBA" id="ARBA00006490"/>
    </source>
</evidence>
<keyword evidence="6" id="KW-0411">Iron-sulfur</keyword>
<dbReference type="InterPro" id="IPR020578">
    <property type="entry name" value="Aminotrans_V_PyrdxlP_BS"/>
</dbReference>
<dbReference type="RefSeq" id="WP_126111185.1">
    <property type="nucleotide sequence ID" value="NZ_CP034465.1"/>
</dbReference>
<dbReference type="Pfam" id="PF00266">
    <property type="entry name" value="Aminotran_5"/>
    <property type="match status" value="1"/>
</dbReference>
<dbReference type="PROSITE" id="PS00595">
    <property type="entry name" value="AA_TRANSFER_CLASS_5"/>
    <property type="match status" value="1"/>
</dbReference>
<dbReference type="GO" id="GO:0003824">
    <property type="term" value="F:catalytic activity"/>
    <property type="evidence" value="ECO:0007669"/>
    <property type="project" value="UniProtKB-ARBA"/>
</dbReference>
<reference evidence="10" key="1">
    <citation type="submission" date="2018-12" db="EMBL/GenBank/DDBJ databases">
        <title>Complete genome sequencing of Jeotgalibaca sp. H21T32.</title>
        <authorList>
            <person name="Bae J.-W."/>
            <person name="Lee S.-Y."/>
        </authorList>
    </citation>
    <scope>NUCLEOTIDE SEQUENCE [LARGE SCALE GENOMIC DNA]</scope>
    <source>
        <strain evidence="10">H21T32</strain>
    </source>
</reference>
<dbReference type="InterPro" id="IPR015421">
    <property type="entry name" value="PyrdxlP-dep_Trfase_major"/>
</dbReference>
<evidence type="ECO:0000313" key="9">
    <source>
        <dbReference type="EMBL" id="AZP05116.1"/>
    </source>
</evidence>
<comment type="cofactor">
    <cofactor evidence="1 7">
        <name>pyridoxal 5'-phosphate</name>
        <dbReference type="ChEBI" id="CHEBI:597326"/>
    </cofactor>
</comment>
<dbReference type="Proteomes" id="UP000273326">
    <property type="component" value="Chromosome"/>
</dbReference>
<dbReference type="Gene3D" id="3.90.1150.10">
    <property type="entry name" value="Aspartate Aminotransferase, domain 1"/>
    <property type="match status" value="1"/>
</dbReference>
<keyword evidence="5" id="KW-0408">Iron</keyword>
<protein>
    <submittedName>
        <fullName evidence="9">Cysteine desulfurase</fullName>
    </submittedName>
</protein>
<evidence type="ECO:0000256" key="1">
    <source>
        <dbReference type="ARBA" id="ARBA00001933"/>
    </source>
</evidence>
<dbReference type="PANTHER" id="PTHR11601:SF50">
    <property type="entry name" value="CYSTEINE DESULFURASE ISCS 2-RELATED"/>
    <property type="match status" value="1"/>
</dbReference>
<gene>
    <name evidence="9" type="ORF">EJN90_10945</name>
</gene>
<accession>A0A3S9HCN6</accession>
<dbReference type="GO" id="GO:0051536">
    <property type="term" value="F:iron-sulfur cluster binding"/>
    <property type="evidence" value="ECO:0007669"/>
    <property type="project" value="UniProtKB-KW"/>
</dbReference>
<dbReference type="InterPro" id="IPR015422">
    <property type="entry name" value="PyrdxlP-dep_Trfase_small"/>
</dbReference>
<dbReference type="SUPFAM" id="SSF53383">
    <property type="entry name" value="PLP-dependent transferases"/>
    <property type="match status" value="1"/>
</dbReference>
<dbReference type="EMBL" id="CP034465">
    <property type="protein sequence ID" value="AZP05116.1"/>
    <property type="molecule type" value="Genomic_DNA"/>
</dbReference>
<name>A0A3S9HCN6_9LACT</name>
<evidence type="ECO:0000256" key="5">
    <source>
        <dbReference type="ARBA" id="ARBA00023004"/>
    </source>
</evidence>